<feature type="transmembrane region" description="Helical" evidence="1">
    <location>
        <begin position="14"/>
        <end position="32"/>
    </location>
</feature>
<gene>
    <name evidence="2" type="ORF">HZI69_00055</name>
</gene>
<evidence type="ECO:0000256" key="1">
    <source>
        <dbReference type="SAM" id="Phobius"/>
    </source>
</evidence>
<keyword evidence="1" id="KW-0812">Transmembrane</keyword>
<keyword evidence="1" id="KW-1133">Transmembrane helix</keyword>
<protein>
    <submittedName>
        <fullName evidence="2">Uncharacterized protein</fullName>
    </submittedName>
</protein>
<accession>A0A852PJ06</accession>
<name>A0A852PJ06_HAEHA</name>
<dbReference type="Proteomes" id="UP000590599">
    <property type="component" value="Unassembled WGS sequence"/>
</dbReference>
<sequence length="345" mass="39363">MSIFIYFPLFMEGYSSLILFSIYFIFSFFVVFYIKDKSINNKDFLFKTSLVFVSIPLILFLVGSLVNSISNLFNTNLVTRMGTKTVNVNSYMRSDSLVQAHTRNIATTMTSLETTLSTEAALSMALIKATGENFKNNTSKANNETILDGNKSDVFIQQNTEISMSGISPIKENVLTENIFDEKLSLEFINNDFILENICPFITNKDESFYRADNFNDKKVQKFISEFIVKSKKDNVHSKYLESYLYSDDYTPIAYFDETLFGSGENGILITKDWILSNIKFEKLIMIKCNKIKECIISGVLGKKITVRDENGNSYSIKLTQSNKGAQKISQTINNLILSYHEKFI</sequence>
<organism evidence="2 3">
    <name type="scientific">Haemophilus haemolyticus</name>
    <dbReference type="NCBI Taxonomy" id="726"/>
    <lineage>
        <taxon>Bacteria</taxon>
        <taxon>Pseudomonadati</taxon>
        <taxon>Pseudomonadota</taxon>
        <taxon>Gammaproteobacteria</taxon>
        <taxon>Pasteurellales</taxon>
        <taxon>Pasteurellaceae</taxon>
        <taxon>Haemophilus</taxon>
    </lineage>
</organism>
<proteinExistence type="predicted"/>
<feature type="transmembrane region" description="Helical" evidence="1">
    <location>
        <begin position="44"/>
        <end position="66"/>
    </location>
</feature>
<keyword evidence="1" id="KW-0472">Membrane</keyword>
<comment type="caution">
    <text evidence="2">The sequence shown here is derived from an EMBL/GenBank/DDBJ whole genome shotgun (WGS) entry which is preliminary data.</text>
</comment>
<dbReference type="EMBL" id="JACBKA010000001">
    <property type="protein sequence ID" value="NYA26244.1"/>
    <property type="molecule type" value="Genomic_DNA"/>
</dbReference>
<evidence type="ECO:0000313" key="3">
    <source>
        <dbReference type="Proteomes" id="UP000590599"/>
    </source>
</evidence>
<dbReference type="AlphaFoldDB" id="A0A852PJ06"/>
<evidence type="ECO:0000313" key="2">
    <source>
        <dbReference type="EMBL" id="NYA26244.1"/>
    </source>
</evidence>
<reference evidence="2 3" key="1">
    <citation type="submission" date="2020-07" db="EMBL/GenBank/DDBJ databases">
        <title>Genus Haemophilus, Bergeys manual.</title>
        <authorList>
            <person name="Noerskov-Lauritsen N."/>
        </authorList>
    </citation>
    <scope>NUCLEOTIDE SEQUENCE [LARGE SCALE GENOMIC DNA]</scope>
    <source>
        <strain evidence="2 3">CCUG30047</strain>
    </source>
</reference>